<sequence>MAYSGIYIDTSFSHFVPAEIKGEPIGRASTTPTEASTLTTIYLQRYGCLPRGSSEITHIEHQGGAWTVGFQGIPRIAIFLNVLSIMENDLLPLDKDCSFDVVFNFQKDDQLIMTSASPYYIPNGNTYSNILTYLERTQHMCE</sequence>
<evidence type="ECO:0000313" key="2">
    <source>
        <dbReference type="Proteomes" id="UP000294155"/>
    </source>
</evidence>
<name>A0A4Q5LF49_9BACT</name>
<protein>
    <submittedName>
        <fullName evidence="1">Uncharacterized protein</fullName>
    </submittedName>
</protein>
<dbReference type="Proteomes" id="UP000294155">
    <property type="component" value="Unassembled WGS sequence"/>
</dbReference>
<gene>
    <name evidence="1" type="ORF">EWM57_06730</name>
</gene>
<keyword evidence="2" id="KW-1185">Reference proteome</keyword>
<dbReference type="AlphaFoldDB" id="A0A4Q5LF49"/>
<evidence type="ECO:0000313" key="1">
    <source>
        <dbReference type="EMBL" id="RYU81266.1"/>
    </source>
</evidence>
<accession>A0A4Q5LF49</accession>
<proteinExistence type="predicted"/>
<organism evidence="1 2">
    <name type="scientific">Hymenobacter persicinus</name>
    <dbReference type="NCBI Taxonomy" id="2025506"/>
    <lineage>
        <taxon>Bacteria</taxon>
        <taxon>Pseudomonadati</taxon>
        <taxon>Bacteroidota</taxon>
        <taxon>Cytophagia</taxon>
        <taxon>Cytophagales</taxon>
        <taxon>Hymenobacteraceae</taxon>
        <taxon>Hymenobacter</taxon>
    </lineage>
</organism>
<dbReference type="RefSeq" id="WP_129920372.1">
    <property type="nucleotide sequence ID" value="NZ_SEWE01000010.1"/>
</dbReference>
<comment type="caution">
    <text evidence="1">The sequence shown here is derived from an EMBL/GenBank/DDBJ whole genome shotgun (WGS) entry which is preliminary data.</text>
</comment>
<reference evidence="1 2" key="1">
    <citation type="submission" date="2019-02" db="EMBL/GenBank/DDBJ databases">
        <title>Bacterial novel species isolated from soil.</title>
        <authorList>
            <person name="Jung H.-Y."/>
        </authorList>
    </citation>
    <scope>NUCLEOTIDE SEQUENCE [LARGE SCALE GENOMIC DNA]</scope>
    <source>
        <strain evidence="1 2">1-3-3-3</strain>
    </source>
</reference>
<dbReference type="EMBL" id="SEWE01000010">
    <property type="protein sequence ID" value="RYU81266.1"/>
    <property type="molecule type" value="Genomic_DNA"/>
</dbReference>